<protein>
    <recommendedName>
        <fullName evidence="2">CSN8/PSMD8/EIF3K domain-containing protein</fullName>
    </recommendedName>
</protein>
<accession>A0A7S2LFF6</accession>
<proteinExistence type="predicted"/>
<dbReference type="EMBL" id="HBGY01028964">
    <property type="protein sequence ID" value="CAD9604891.1"/>
    <property type="molecule type" value="Transcribed_RNA"/>
</dbReference>
<evidence type="ECO:0008006" key="2">
    <source>
        <dbReference type="Google" id="ProtNLM"/>
    </source>
</evidence>
<evidence type="ECO:0000313" key="1">
    <source>
        <dbReference type="EMBL" id="CAD9604891.1"/>
    </source>
</evidence>
<organism evidence="1">
    <name type="scientific">Leptocylindrus danicus</name>
    <dbReference type="NCBI Taxonomy" id="163516"/>
    <lineage>
        <taxon>Eukaryota</taxon>
        <taxon>Sar</taxon>
        <taxon>Stramenopiles</taxon>
        <taxon>Ochrophyta</taxon>
        <taxon>Bacillariophyta</taxon>
        <taxon>Coscinodiscophyceae</taxon>
        <taxon>Chaetocerotophycidae</taxon>
        <taxon>Leptocylindrales</taxon>
        <taxon>Leptocylindraceae</taxon>
        <taxon>Leptocylindrus</taxon>
    </lineage>
</organism>
<dbReference type="AlphaFoldDB" id="A0A7S2LFF6"/>
<name>A0A7S2LFF6_9STRA</name>
<sequence>MEMTRTLPSLQDTLLDNELTELRGSTNRNINFSFTHAVIQLSALLSLGEYEHARHLCRRKSRDVSSSNDYAHKALEMLWEVTKFLVNDNVVAAFGMLRKMASDFSAHDEILCAIAGIKNAIFAKRAAFLARSFSKVEVGFAAKELGFENSVEELVVILTKDGWSIHESNFERRFLVPPKVGFVGKASIQGNDALDRMLEVVTFMECKRLNE</sequence>
<reference evidence="1" key="1">
    <citation type="submission" date="2021-01" db="EMBL/GenBank/DDBJ databases">
        <authorList>
            <person name="Corre E."/>
            <person name="Pelletier E."/>
            <person name="Niang G."/>
            <person name="Scheremetjew M."/>
            <person name="Finn R."/>
            <person name="Kale V."/>
            <person name="Holt S."/>
            <person name="Cochrane G."/>
            <person name="Meng A."/>
            <person name="Brown T."/>
            <person name="Cohen L."/>
        </authorList>
    </citation>
    <scope>NUCLEOTIDE SEQUENCE</scope>
    <source>
        <strain evidence="1">B650</strain>
    </source>
</reference>
<gene>
    <name evidence="1" type="ORF">LDAN0321_LOCUS17949</name>
</gene>